<keyword evidence="3" id="KW-1185">Reference proteome</keyword>
<protein>
    <recommendedName>
        <fullName evidence="1">VHS domain-containing protein</fullName>
    </recommendedName>
</protein>
<dbReference type="InterPro" id="IPR002014">
    <property type="entry name" value="VHS_dom"/>
</dbReference>
<dbReference type="GO" id="GO:0035091">
    <property type="term" value="F:phosphatidylinositol binding"/>
    <property type="evidence" value="ECO:0007669"/>
    <property type="project" value="InterPro"/>
</dbReference>
<dbReference type="Proteomes" id="UP000428328">
    <property type="component" value="Chromosome"/>
</dbReference>
<reference evidence="2 3" key="1">
    <citation type="submission" date="2019-11" db="EMBL/GenBank/DDBJ databases">
        <authorList>
            <person name="Zheng R.K."/>
            <person name="Sun C.M."/>
        </authorList>
    </citation>
    <scope>NUCLEOTIDE SEQUENCE [LARGE SCALE GENOMIC DNA]</scope>
    <source>
        <strain evidence="2 3">SRB007</strain>
    </source>
</reference>
<name>A0A6I6JD17_9BACT</name>
<dbReference type="AlphaFoldDB" id="A0A6I6JD17"/>
<dbReference type="GO" id="GO:0043130">
    <property type="term" value="F:ubiquitin binding"/>
    <property type="evidence" value="ECO:0007669"/>
    <property type="project" value="InterPro"/>
</dbReference>
<evidence type="ECO:0000259" key="1">
    <source>
        <dbReference type="PROSITE" id="PS50179"/>
    </source>
</evidence>
<sequence>MEDNREKKGMAGCGKVSYYNVLVSEFEEQLTEILQKGGKPELVLNRRDADGQTLEQKVIRELQRWRRASTDDAKSLQNRDEKILEFEYLLLRIRGAVYTVNGLPIPGMDKFADMAEGADLPTIGVVNSIVEPASFEGVVFNTPEEMAPWLHEKYKHCSGRNLRAEVARELDDSFPCPEDRKNNPVISNYQMGRLVSHPDEVLSVEGFRSRGKSARKRAQKE</sequence>
<dbReference type="EMBL" id="CP046400">
    <property type="protein sequence ID" value="QGY39039.1"/>
    <property type="molecule type" value="Genomic_DNA"/>
</dbReference>
<evidence type="ECO:0000313" key="2">
    <source>
        <dbReference type="EMBL" id="QGY39039.1"/>
    </source>
</evidence>
<dbReference type="KEGG" id="psel:GM415_02430"/>
<organism evidence="2 3">
    <name type="scientific">Pseudodesulfovibrio cashew</name>
    <dbReference type="NCBI Taxonomy" id="2678688"/>
    <lineage>
        <taxon>Bacteria</taxon>
        <taxon>Pseudomonadati</taxon>
        <taxon>Thermodesulfobacteriota</taxon>
        <taxon>Desulfovibrionia</taxon>
        <taxon>Desulfovibrionales</taxon>
        <taxon>Desulfovibrionaceae</taxon>
    </lineage>
</organism>
<dbReference type="RefSeq" id="WP_158946251.1">
    <property type="nucleotide sequence ID" value="NZ_CP046400.1"/>
</dbReference>
<dbReference type="PROSITE" id="PS50179">
    <property type="entry name" value="VHS"/>
    <property type="match status" value="1"/>
</dbReference>
<feature type="domain" description="VHS" evidence="1">
    <location>
        <begin position="10"/>
        <end position="99"/>
    </location>
</feature>
<gene>
    <name evidence="2" type="ORF">GM415_02430</name>
</gene>
<accession>A0A6I6JD17</accession>
<proteinExistence type="predicted"/>
<evidence type="ECO:0000313" key="3">
    <source>
        <dbReference type="Proteomes" id="UP000428328"/>
    </source>
</evidence>